<dbReference type="Proteomes" id="UP000238937">
    <property type="component" value="Unassembled WGS sequence"/>
</dbReference>
<reference evidence="4 5" key="1">
    <citation type="submission" date="2018-03" db="EMBL/GenBank/DDBJ databases">
        <title>The ancient ancestry and fast evolution of plastids.</title>
        <authorList>
            <person name="Moore K.R."/>
            <person name="Magnabosco C."/>
            <person name="Momper L."/>
            <person name="Gold D.A."/>
            <person name="Bosak T."/>
            <person name="Fournier G.P."/>
        </authorList>
    </citation>
    <scope>NUCLEOTIDE SEQUENCE [LARGE SCALE GENOMIC DNA]</scope>
    <source>
        <strain evidence="4 5">CCALA 037</strain>
    </source>
</reference>
<evidence type="ECO:0000313" key="5">
    <source>
        <dbReference type="Proteomes" id="UP000238937"/>
    </source>
</evidence>
<protein>
    <submittedName>
        <fullName evidence="4">Glycosyl transferase group 1</fullName>
    </submittedName>
</protein>
<dbReference type="PANTHER" id="PTHR46401:SF2">
    <property type="entry name" value="GLYCOSYLTRANSFERASE WBBK-RELATED"/>
    <property type="match status" value="1"/>
</dbReference>
<dbReference type="RefSeq" id="WP_106299710.1">
    <property type="nucleotide sequence ID" value="NZ_PVWO01000010.1"/>
</dbReference>
<dbReference type="GO" id="GO:0009103">
    <property type="term" value="P:lipopolysaccharide biosynthetic process"/>
    <property type="evidence" value="ECO:0007669"/>
    <property type="project" value="TreeGrafter"/>
</dbReference>
<dbReference type="OrthoDB" id="9797829at2"/>
<dbReference type="InterPro" id="IPR001296">
    <property type="entry name" value="Glyco_trans_1"/>
</dbReference>
<dbReference type="EMBL" id="PVWO01000010">
    <property type="protein sequence ID" value="PSB59247.1"/>
    <property type="molecule type" value="Genomic_DNA"/>
</dbReference>
<dbReference type="SUPFAM" id="SSF53756">
    <property type="entry name" value="UDP-Glycosyltransferase/glycogen phosphorylase"/>
    <property type="match status" value="1"/>
</dbReference>
<dbReference type="Pfam" id="PF13439">
    <property type="entry name" value="Glyco_transf_4"/>
    <property type="match status" value="1"/>
</dbReference>
<dbReference type="PANTHER" id="PTHR46401">
    <property type="entry name" value="GLYCOSYLTRANSFERASE WBBK-RELATED"/>
    <property type="match status" value="1"/>
</dbReference>
<evidence type="ECO:0000256" key="1">
    <source>
        <dbReference type="ARBA" id="ARBA00022679"/>
    </source>
</evidence>
<dbReference type="GO" id="GO:0016757">
    <property type="term" value="F:glycosyltransferase activity"/>
    <property type="evidence" value="ECO:0007669"/>
    <property type="project" value="InterPro"/>
</dbReference>
<dbReference type="Gene3D" id="3.40.50.2000">
    <property type="entry name" value="Glycogen Phosphorylase B"/>
    <property type="match status" value="2"/>
</dbReference>
<organism evidence="4 5">
    <name type="scientific">Chamaesiphon polymorphus CCALA 037</name>
    <dbReference type="NCBI Taxonomy" id="2107692"/>
    <lineage>
        <taxon>Bacteria</taxon>
        <taxon>Bacillati</taxon>
        <taxon>Cyanobacteriota</taxon>
        <taxon>Cyanophyceae</taxon>
        <taxon>Gomontiellales</taxon>
        <taxon>Chamaesiphonaceae</taxon>
        <taxon>Chamaesiphon</taxon>
    </lineage>
</organism>
<evidence type="ECO:0000259" key="3">
    <source>
        <dbReference type="Pfam" id="PF13439"/>
    </source>
</evidence>
<dbReference type="AlphaFoldDB" id="A0A2T1GN01"/>
<keyword evidence="5" id="KW-1185">Reference proteome</keyword>
<dbReference type="CDD" id="cd03809">
    <property type="entry name" value="GT4_MtfB-like"/>
    <property type="match status" value="1"/>
</dbReference>
<sequence length="376" mass="42117">MRVTIVRRVPGATFSLDVYADNLVAALKTVRPTWEIIEIAPIPWNSPDKLWLSGPGIKKYYETFWRHPRAVARLESDIFHVIDQCESHIVYSLLPTKQPVVVTCHDLVQFIYPEILKGLSRWPALSLATWKYSVSGIKKADRVISVSTNTAQDVTRMLEIDPAAITVVPNGITTEFRVLPAAEVAKIREQYTRSPDTFCLLNVGSTHLRKNISTILQVLKVLKDKGFPVCLWRTGDNFNKEQKAFIAEQDLESDIFDLGSPDRARLVQIYNAADVLLAPSLYEGFGMTVVEAMACGTPVITSNVSSLPEVVDDAAVLVDPLNVEEIVAAVLQIKQDSSYRHNLVEKGLARAKFFSWHKTAEQVARVYESVLQKSHE</sequence>
<evidence type="ECO:0000259" key="2">
    <source>
        <dbReference type="Pfam" id="PF00534"/>
    </source>
</evidence>
<dbReference type="InterPro" id="IPR028098">
    <property type="entry name" value="Glyco_trans_4-like_N"/>
</dbReference>
<comment type="caution">
    <text evidence="4">The sequence shown here is derived from an EMBL/GenBank/DDBJ whole genome shotgun (WGS) entry which is preliminary data.</text>
</comment>
<feature type="domain" description="Glycosyltransferase subfamily 4-like N-terminal" evidence="3">
    <location>
        <begin position="49"/>
        <end position="175"/>
    </location>
</feature>
<name>A0A2T1GN01_9CYAN</name>
<dbReference type="Pfam" id="PF00534">
    <property type="entry name" value="Glycos_transf_1"/>
    <property type="match status" value="1"/>
</dbReference>
<accession>A0A2T1GN01</accession>
<keyword evidence="1 4" id="KW-0808">Transferase</keyword>
<evidence type="ECO:0000313" key="4">
    <source>
        <dbReference type="EMBL" id="PSB59247.1"/>
    </source>
</evidence>
<gene>
    <name evidence="4" type="ORF">C7B77_01730</name>
</gene>
<feature type="domain" description="Glycosyl transferase family 1" evidence="2">
    <location>
        <begin position="186"/>
        <end position="347"/>
    </location>
</feature>
<proteinExistence type="predicted"/>